<dbReference type="GeneID" id="40086206"/>
<organism evidence="1 2">
    <name type="scientific">Arthrobacter phage Colucci</name>
    <dbReference type="NCBI Taxonomy" id="2015834"/>
    <lineage>
        <taxon>Viruses</taxon>
        <taxon>Duplodnaviria</taxon>
        <taxon>Heunggongvirae</taxon>
        <taxon>Uroviricota</taxon>
        <taxon>Caudoviricetes</taxon>
        <taxon>Klausavirus</taxon>
        <taxon>Klausavirus colucci</taxon>
    </lineage>
</organism>
<gene>
    <name evidence="1" type="primary">106</name>
    <name evidence="1" type="ORF">SEA_COLUCCI_106</name>
</gene>
<dbReference type="OrthoDB" id="26509at10239"/>
<accession>A0A286N318</accession>
<sequence length="79" mass="8679">MDAFEYQTVKVPRDAKGRSKALTAYGAQGWEVTDTKDAWQKTVTVTMRRVVPGGAKIKPKTPGLFALIFGALTRHNTAK</sequence>
<keyword evidence="2" id="KW-1185">Reference proteome</keyword>
<protein>
    <submittedName>
        <fullName evidence="1">Uncharacterized protein</fullName>
    </submittedName>
</protein>
<dbReference type="EMBL" id="MF185718">
    <property type="protein sequence ID" value="ASX98775.1"/>
    <property type="molecule type" value="Genomic_DNA"/>
</dbReference>
<name>A0A286N318_9CAUD</name>
<dbReference type="KEGG" id="vg:40086206"/>
<evidence type="ECO:0000313" key="1">
    <source>
        <dbReference type="EMBL" id="ASX98775.1"/>
    </source>
</evidence>
<reference evidence="1 2" key="1">
    <citation type="submission" date="2017-06" db="EMBL/GenBank/DDBJ databases">
        <authorList>
            <person name="Conboy A.J."/>
            <person name="Conboy D.B."/>
            <person name="Kulkosky J."/>
            <person name="Cross T."/>
            <person name="Moy E.A."/>
            <person name="Stoner T.H."/>
            <person name="Garlena R.A."/>
            <person name="Russell D.A."/>
            <person name="Pope W.H."/>
            <person name="Jacobs-Sera D."/>
            <person name="Hatfull G.F."/>
        </authorList>
    </citation>
    <scope>NUCLEOTIDE SEQUENCE [LARGE SCALE GENOMIC DNA]</scope>
</reference>
<proteinExistence type="predicted"/>
<dbReference type="Proteomes" id="UP000225683">
    <property type="component" value="Genome"/>
</dbReference>
<evidence type="ECO:0000313" key="2">
    <source>
        <dbReference type="Proteomes" id="UP000225683"/>
    </source>
</evidence>
<dbReference type="RefSeq" id="YP_009610120.1">
    <property type="nucleotide sequence ID" value="NC_042000.1"/>
</dbReference>